<dbReference type="InterPro" id="IPR011990">
    <property type="entry name" value="TPR-like_helical_dom_sf"/>
</dbReference>
<sequence>MNNIIKKYIGKGGFAMAMLLMATGGVMTSCSDDMMERTNTDKTKVNQLDPNAQLTTSLLQTYGDFSLMDTYRNYITGFTQHFAGGWNVTNYAGAVHHEDDIARRIWDRYYEVAIKNLVDAIHKSEDKANLNAALRIHRVYLLSVLADTYGDIPASEAGLGYISGISNPKYDTVEDLYGWFFTELDACEQQLGTGTDHISGDVTSMGGDVAKWKKYANSLRMRYAMRISDVNPSKGQEEFEKAMNHADGYIASAADDAYIKYADSPYTYYDGANDYDFRANALGEILYGQDPSSPTFVSSTLFYQLQNTGDPRLYRICRHYYNIKRSQVKPDKEQNIDLTDEVLAYFQRNNIGEEPCNTGSAWYENWMNVADAAEFPTLAKLAEQDANSYDNSDYRARLMRPCLNIDFEMPSCPGILITSAEVDFLLAEAKTKGWNVSGDAESHYEAGVRASMEMLNNYYLTSNKISEDEINAFIANNQLGENPKQTINTQAWILHMMNPSEAWANMRRSDYPALLDRSRLATFPGDGFVYDDPNMSMPTRLRYPELEGQYNSVNYKAAIERMGGTDDWHKKLWWDKSDVNVQGDFNPPYGKGYIK</sequence>
<evidence type="ECO:0000313" key="2">
    <source>
        <dbReference type="EMBL" id="RHK11559.1"/>
    </source>
</evidence>
<dbReference type="AlphaFoldDB" id="A0A415F6A4"/>
<organism evidence="2 3">
    <name type="scientific">Segatella copri</name>
    <dbReference type="NCBI Taxonomy" id="165179"/>
    <lineage>
        <taxon>Bacteria</taxon>
        <taxon>Pseudomonadati</taxon>
        <taxon>Bacteroidota</taxon>
        <taxon>Bacteroidia</taxon>
        <taxon>Bacteroidales</taxon>
        <taxon>Prevotellaceae</taxon>
        <taxon>Segatella</taxon>
    </lineage>
</organism>
<dbReference type="Proteomes" id="UP000286211">
    <property type="component" value="Unassembled WGS sequence"/>
</dbReference>
<proteinExistence type="predicted"/>
<feature type="chain" id="PRO_5019131189" evidence="1">
    <location>
        <begin position="23"/>
        <end position="595"/>
    </location>
</feature>
<comment type="caution">
    <text evidence="2">The sequence shown here is derived from an EMBL/GenBank/DDBJ whole genome shotgun (WGS) entry which is preliminary data.</text>
</comment>
<keyword evidence="2" id="KW-0449">Lipoprotein</keyword>
<dbReference type="EMBL" id="QRNB01000015">
    <property type="protein sequence ID" value="RHK11559.1"/>
    <property type="molecule type" value="Genomic_DNA"/>
</dbReference>
<evidence type="ECO:0000256" key="1">
    <source>
        <dbReference type="SAM" id="SignalP"/>
    </source>
</evidence>
<feature type="signal peptide" evidence="1">
    <location>
        <begin position="1"/>
        <end position="22"/>
    </location>
</feature>
<dbReference type="InterPro" id="IPR041662">
    <property type="entry name" value="SusD-like_2"/>
</dbReference>
<dbReference type="PROSITE" id="PS51257">
    <property type="entry name" value="PROKAR_LIPOPROTEIN"/>
    <property type="match status" value="1"/>
</dbReference>
<keyword evidence="1" id="KW-0732">Signal</keyword>
<evidence type="ECO:0000313" key="3">
    <source>
        <dbReference type="Proteomes" id="UP000286211"/>
    </source>
</evidence>
<dbReference type="Pfam" id="PF12771">
    <property type="entry name" value="SusD-like_2"/>
    <property type="match status" value="1"/>
</dbReference>
<dbReference type="SUPFAM" id="SSF48452">
    <property type="entry name" value="TPR-like"/>
    <property type="match status" value="1"/>
</dbReference>
<accession>A0A415F6A4</accession>
<name>A0A415F6A4_9BACT</name>
<dbReference type="Gene3D" id="1.25.40.390">
    <property type="match status" value="1"/>
</dbReference>
<reference evidence="2 3" key="1">
    <citation type="submission" date="2018-08" db="EMBL/GenBank/DDBJ databases">
        <title>A genome reference for cultivated species of the human gut microbiota.</title>
        <authorList>
            <person name="Zou Y."/>
            <person name="Xue W."/>
            <person name="Luo G."/>
        </authorList>
    </citation>
    <scope>NUCLEOTIDE SEQUENCE [LARGE SCALE GENOMIC DNA]</scope>
    <source>
        <strain evidence="2 3">AF46-2NS</strain>
    </source>
</reference>
<gene>
    <name evidence="2" type="ORF">DW079_04385</name>
</gene>
<protein>
    <submittedName>
        <fullName evidence="2">SusD/RagB family nutrient-binding outer membrane lipoprotein</fullName>
    </submittedName>
</protein>